<dbReference type="PANTHER" id="PTHR11220:SF25">
    <property type="entry name" value="F3F9.4"/>
    <property type="match status" value="1"/>
</dbReference>
<name>A0A835SFZ7_VANPL</name>
<feature type="signal peptide" evidence="2">
    <location>
        <begin position="1"/>
        <end position="25"/>
    </location>
</feature>
<gene>
    <name evidence="3" type="ORF">HPP92_003634</name>
</gene>
<dbReference type="Proteomes" id="UP000639772">
    <property type="component" value="Chromosome 1"/>
</dbReference>
<dbReference type="Gene3D" id="3.20.80.10">
    <property type="entry name" value="Regulatory factor, effector binding domain"/>
    <property type="match status" value="1"/>
</dbReference>
<evidence type="ECO:0000313" key="3">
    <source>
        <dbReference type="EMBL" id="KAG0503562.1"/>
    </source>
</evidence>
<dbReference type="EMBL" id="JADCNM010000001">
    <property type="protein sequence ID" value="KAG0503562.1"/>
    <property type="molecule type" value="Genomic_DNA"/>
</dbReference>
<protein>
    <recommendedName>
        <fullName evidence="5">Heme-binding protein 2</fullName>
    </recommendedName>
</protein>
<dbReference type="InterPro" id="IPR011256">
    <property type="entry name" value="Reg_factor_effector_dom_sf"/>
</dbReference>
<reference evidence="3 4" key="1">
    <citation type="journal article" date="2020" name="Nat. Food">
        <title>A phased Vanilla planifolia genome enables genetic improvement of flavour and production.</title>
        <authorList>
            <person name="Hasing T."/>
            <person name="Tang H."/>
            <person name="Brym M."/>
            <person name="Khazi F."/>
            <person name="Huang T."/>
            <person name="Chambers A.H."/>
        </authorList>
    </citation>
    <scope>NUCLEOTIDE SEQUENCE [LARGE SCALE GENOMIC DNA]</scope>
    <source>
        <tissue evidence="3">Leaf</tissue>
    </source>
</reference>
<sequence length="232" mass="25674">MAITEQWITPYLLLFVLVLTLPTSTAPSPLDALRVLPPTCKRIECPAFDVIDRGDGFEIRRYSSTPWMSTALIEDISFVEATREGFLQLFSYINGNNTYGVKIEMTAPVITQITPSDGPFCASTFVVSFYVPKENQANPPPARNLHLQLWGLKFAAVRQFGGFVKDSNVAVEAAALYSSLAGSRWISAVDKGGEGDPTSVYTVAQYNSPFEYTGRVNEIWMLFDEEDIGSSF</sequence>
<feature type="chain" id="PRO_5032602547" description="Heme-binding protein 2" evidence="2">
    <location>
        <begin position="26"/>
        <end position="232"/>
    </location>
</feature>
<dbReference type="SUPFAM" id="SSF55136">
    <property type="entry name" value="Probable bacterial effector-binding domain"/>
    <property type="match status" value="1"/>
</dbReference>
<comment type="caution">
    <text evidence="3">The sequence shown here is derived from an EMBL/GenBank/DDBJ whole genome shotgun (WGS) entry which is preliminary data.</text>
</comment>
<evidence type="ECO:0000256" key="1">
    <source>
        <dbReference type="ARBA" id="ARBA00009817"/>
    </source>
</evidence>
<evidence type="ECO:0000256" key="2">
    <source>
        <dbReference type="SAM" id="SignalP"/>
    </source>
</evidence>
<proteinExistence type="inferred from homology"/>
<keyword evidence="2" id="KW-0732">Signal</keyword>
<dbReference type="Pfam" id="PF04832">
    <property type="entry name" value="SOUL"/>
    <property type="match status" value="1"/>
</dbReference>
<comment type="similarity">
    <text evidence="1">Belongs to the HEBP family.</text>
</comment>
<dbReference type="PANTHER" id="PTHR11220">
    <property type="entry name" value="HEME-BINDING PROTEIN-RELATED"/>
    <property type="match status" value="1"/>
</dbReference>
<dbReference type="OrthoDB" id="6424451at2759"/>
<dbReference type="AlphaFoldDB" id="A0A835SFZ7"/>
<dbReference type="InterPro" id="IPR006917">
    <property type="entry name" value="SOUL_heme-bd"/>
</dbReference>
<accession>A0A835SFZ7</accession>
<evidence type="ECO:0008006" key="5">
    <source>
        <dbReference type="Google" id="ProtNLM"/>
    </source>
</evidence>
<evidence type="ECO:0000313" key="4">
    <source>
        <dbReference type="Proteomes" id="UP000639772"/>
    </source>
</evidence>
<dbReference type="FunFam" id="3.20.80.10:FF:000002">
    <property type="entry name" value="Heme-binding protein 2"/>
    <property type="match status" value="1"/>
</dbReference>
<organism evidence="3 4">
    <name type="scientific">Vanilla planifolia</name>
    <name type="common">Vanilla</name>
    <dbReference type="NCBI Taxonomy" id="51239"/>
    <lineage>
        <taxon>Eukaryota</taxon>
        <taxon>Viridiplantae</taxon>
        <taxon>Streptophyta</taxon>
        <taxon>Embryophyta</taxon>
        <taxon>Tracheophyta</taxon>
        <taxon>Spermatophyta</taxon>
        <taxon>Magnoliopsida</taxon>
        <taxon>Liliopsida</taxon>
        <taxon>Asparagales</taxon>
        <taxon>Orchidaceae</taxon>
        <taxon>Vanilloideae</taxon>
        <taxon>Vanilleae</taxon>
        <taxon>Vanilla</taxon>
    </lineage>
</organism>